<dbReference type="PROSITE" id="PS50262">
    <property type="entry name" value="G_PROTEIN_RECEP_F1_2"/>
    <property type="match status" value="1"/>
</dbReference>
<proteinExistence type="predicted"/>
<reference evidence="11 13" key="2">
    <citation type="journal article" date="2013" name="Nature">
        <title>Insights into bilaterian evolution from three spiralian genomes.</title>
        <authorList>
            <person name="Simakov O."/>
            <person name="Marletaz F."/>
            <person name="Cho S.J."/>
            <person name="Edsinger-Gonzales E."/>
            <person name="Havlak P."/>
            <person name="Hellsten U."/>
            <person name="Kuo D.H."/>
            <person name="Larsson T."/>
            <person name="Lv J."/>
            <person name="Arendt D."/>
            <person name="Savage R."/>
            <person name="Osoegawa K."/>
            <person name="de Jong P."/>
            <person name="Grimwood J."/>
            <person name="Chapman J.A."/>
            <person name="Shapiro H."/>
            <person name="Aerts A."/>
            <person name="Otillar R.P."/>
            <person name="Terry A.Y."/>
            <person name="Boore J.L."/>
            <person name="Grigoriev I.V."/>
            <person name="Lindberg D.R."/>
            <person name="Seaver E.C."/>
            <person name="Weisblat D.A."/>
            <person name="Putnam N.H."/>
            <person name="Rokhsar D.S."/>
        </authorList>
    </citation>
    <scope>NUCLEOTIDE SEQUENCE</scope>
    <source>
        <strain evidence="11 13">I ESC-2004</strain>
    </source>
</reference>
<evidence type="ECO:0000256" key="5">
    <source>
        <dbReference type="ARBA" id="ARBA00023136"/>
    </source>
</evidence>
<evidence type="ECO:0000256" key="8">
    <source>
        <dbReference type="SAM" id="MobiDB-lite"/>
    </source>
</evidence>
<dbReference type="SUPFAM" id="SSF81321">
    <property type="entry name" value="Family A G protein-coupled receptor-like"/>
    <property type="match status" value="1"/>
</dbReference>
<evidence type="ECO:0000313" key="12">
    <source>
        <dbReference type="EnsemblMetazoa" id="CapteP216204"/>
    </source>
</evidence>
<dbReference type="GO" id="GO:0004930">
    <property type="term" value="F:G protein-coupled receptor activity"/>
    <property type="evidence" value="ECO:0007669"/>
    <property type="project" value="UniProtKB-KW"/>
</dbReference>
<feature type="region of interest" description="Disordered" evidence="8">
    <location>
        <begin position="428"/>
        <end position="457"/>
    </location>
</feature>
<evidence type="ECO:0000256" key="9">
    <source>
        <dbReference type="SAM" id="Phobius"/>
    </source>
</evidence>
<dbReference type="InterPro" id="IPR050125">
    <property type="entry name" value="GPCR_opsins"/>
</dbReference>
<evidence type="ECO:0000313" key="13">
    <source>
        <dbReference type="Proteomes" id="UP000014760"/>
    </source>
</evidence>
<evidence type="ECO:0000256" key="4">
    <source>
        <dbReference type="ARBA" id="ARBA00023040"/>
    </source>
</evidence>
<evidence type="ECO:0000256" key="7">
    <source>
        <dbReference type="ARBA" id="ARBA00023224"/>
    </source>
</evidence>
<evidence type="ECO:0000256" key="6">
    <source>
        <dbReference type="ARBA" id="ARBA00023170"/>
    </source>
</evidence>
<dbReference type="PANTHER" id="PTHR24240">
    <property type="entry name" value="OPSIN"/>
    <property type="match status" value="1"/>
</dbReference>
<keyword evidence="5 9" id="KW-0472">Membrane</keyword>
<reference evidence="12" key="3">
    <citation type="submission" date="2015-06" db="UniProtKB">
        <authorList>
            <consortium name="EnsemblMetazoa"/>
        </authorList>
    </citation>
    <scope>IDENTIFICATION</scope>
</reference>
<keyword evidence="2 9" id="KW-0812">Transmembrane</keyword>
<sequence>MAHNQTSTPMSEVSGSNWSETTPFANFSGQQSDELVWMRVYRKEIFSVSLAITLVGGLMNTIVMMLILLPHHFMSARSLLHLFLATNELISSLVTHPLYIITVYQQQWLFYGVGCHWFAFAFRLGGCHSNSTLAAMALERSIFAKEQCRSVGKKAELSRKSDHIDKKHRRYGLLMVLGVLVLSLLWCLPPLFGFSSFKLDNDRLTCLIAWDGHQLVNISYRIYYHTGALVLPAIIIVVCFVKYNRRVKIIELRLRHNRRSSSVVRLAMMVSRAPRTSLTLNPSTRRSVSSISSVVLRDTHIYLRESLSDDLRREERATYGMFALTSLSLALWLPVHVASFLATVFSSSLHRDLCMVCHLTPQLIAVITPTLIISFNKPCQDSLRRIVRSMFRRGTHATVTPLVTAREQNKDADHQFALNKIKEHESPLPPIEERLSGGGGAGGGGADKIAPKRKAPRHKVSIAINDCLVTPKKGLVTKNNTHV</sequence>
<feature type="transmembrane region" description="Helical" evidence="9">
    <location>
        <begin position="321"/>
        <end position="345"/>
    </location>
</feature>
<keyword evidence="7" id="KW-0807">Transducer</keyword>
<name>R7V3P9_CAPTE</name>
<keyword evidence="13" id="KW-1185">Reference proteome</keyword>
<organism evidence="11">
    <name type="scientific">Capitella teleta</name>
    <name type="common">Polychaete worm</name>
    <dbReference type="NCBI Taxonomy" id="283909"/>
    <lineage>
        <taxon>Eukaryota</taxon>
        <taxon>Metazoa</taxon>
        <taxon>Spiralia</taxon>
        <taxon>Lophotrochozoa</taxon>
        <taxon>Annelida</taxon>
        <taxon>Polychaeta</taxon>
        <taxon>Sedentaria</taxon>
        <taxon>Scolecida</taxon>
        <taxon>Capitellidae</taxon>
        <taxon>Capitella</taxon>
    </lineage>
</organism>
<evidence type="ECO:0000313" key="11">
    <source>
        <dbReference type="EMBL" id="ELU13478.1"/>
    </source>
</evidence>
<gene>
    <name evidence="11" type="ORF">CAPTEDRAFT_216204</name>
</gene>
<evidence type="ECO:0000256" key="3">
    <source>
        <dbReference type="ARBA" id="ARBA00022989"/>
    </source>
</evidence>
<dbReference type="STRING" id="283909.R7V3P9"/>
<feature type="transmembrane region" description="Helical" evidence="9">
    <location>
        <begin position="222"/>
        <end position="243"/>
    </location>
</feature>
<evidence type="ECO:0000256" key="1">
    <source>
        <dbReference type="ARBA" id="ARBA00004141"/>
    </source>
</evidence>
<keyword evidence="3 9" id="KW-1133">Transmembrane helix</keyword>
<dbReference type="Pfam" id="PF00001">
    <property type="entry name" value="7tm_1"/>
    <property type="match status" value="1"/>
</dbReference>
<dbReference type="EMBL" id="KB295185">
    <property type="protein sequence ID" value="ELU13478.1"/>
    <property type="molecule type" value="Genomic_DNA"/>
</dbReference>
<dbReference type="Gene3D" id="1.20.1070.10">
    <property type="entry name" value="Rhodopsin 7-helix transmembrane proteins"/>
    <property type="match status" value="1"/>
</dbReference>
<dbReference type="EMBL" id="AMQN01005122">
    <property type="status" value="NOT_ANNOTATED_CDS"/>
    <property type="molecule type" value="Genomic_DNA"/>
</dbReference>
<evidence type="ECO:0000256" key="2">
    <source>
        <dbReference type="ARBA" id="ARBA00022692"/>
    </source>
</evidence>
<dbReference type="AlphaFoldDB" id="R7V3P9"/>
<evidence type="ECO:0000259" key="10">
    <source>
        <dbReference type="PROSITE" id="PS50262"/>
    </source>
</evidence>
<keyword evidence="6" id="KW-0675">Receptor</keyword>
<feature type="domain" description="G-protein coupled receptors family 1 profile" evidence="10">
    <location>
        <begin position="59"/>
        <end position="372"/>
    </location>
</feature>
<accession>R7V3P9</accession>
<keyword evidence="4" id="KW-0297">G-protein coupled receptor</keyword>
<dbReference type="GO" id="GO:0016020">
    <property type="term" value="C:membrane"/>
    <property type="evidence" value="ECO:0007669"/>
    <property type="project" value="UniProtKB-SubCell"/>
</dbReference>
<feature type="transmembrane region" description="Helical" evidence="9">
    <location>
        <begin position="171"/>
        <end position="192"/>
    </location>
</feature>
<dbReference type="EnsemblMetazoa" id="CapteT216204">
    <property type="protein sequence ID" value="CapteP216204"/>
    <property type="gene ID" value="CapteG216204"/>
</dbReference>
<dbReference type="Proteomes" id="UP000014760">
    <property type="component" value="Unassembled WGS sequence"/>
</dbReference>
<protein>
    <recommendedName>
        <fullName evidence="10">G-protein coupled receptors family 1 profile domain-containing protein</fullName>
    </recommendedName>
</protein>
<feature type="transmembrane region" description="Helical" evidence="9">
    <location>
        <begin position="45"/>
        <end position="68"/>
    </location>
</feature>
<dbReference type="HOGENOM" id="CLU_565304_0_0_1"/>
<feature type="compositionally biased region" description="Gly residues" evidence="8">
    <location>
        <begin position="436"/>
        <end position="446"/>
    </location>
</feature>
<comment type="subcellular location">
    <subcellularLocation>
        <location evidence="1">Membrane</location>
        <topology evidence="1">Multi-pass membrane protein</topology>
    </subcellularLocation>
</comment>
<feature type="transmembrane region" description="Helical" evidence="9">
    <location>
        <begin position="80"/>
        <end position="102"/>
    </location>
</feature>
<dbReference type="InterPro" id="IPR000276">
    <property type="entry name" value="GPCR_Rhodpsn"/>
</dbReference>
<reference evidence="13" key="1">
    <citation type="submission" date="2012-12" db="EMBL/GenBank/DDBJ databases">
        <authorList>
            <person name="Hellsten U."/>
            <person name="Grimwood J."/>
            <person name="Chapman J.A."/>
            <person name="Shapiro H."/>
            <person name="Aerts A."/>
            <person name="Otillar R.P."/>
            <person name="Terry A.Y."/>
            <person name="Boore J.L."/>
            <person name="Simakov O."/>
            <person name="Marletaz F."/>
            <person name="Cho S.-J."/>
            <person name="Edsinger-Gonzales E."/>
            <person name="Havlak P."/>
            <person name="Kuo D.-H."/>
            <person name="Larsson T."/>
            <person name="Lv J."/>
            <person name="Arendt D."/>
            <person name="Savage R."/>
            <person name="Osoegawa K."/>
            <person name="de Jong P."/>
            <person name="Lindberg D.R."/>
            <person name="Seaver E.C."/>
            <person name="Weisblat D.A."/>
            <person name="Putnam N.H."/>
            <person name="Grigoriev I.V."/>
            <person name="Rokhsar D.S."/>
        </authorList>
    </citation>
    <scope>NUCLEOTIDE SEQUENCE</scope>
    <source>
        <strain evidence="13">I ESC-2004</strain>
    </source>
</reference>
<dbReference type="InterPro" id="IPR017452">
    <property type="entry name" value="GPCR_Rhodpsn_7TM"/>
</dbReference>